<evidence type="ECO:0000259" key="2">
    <source>
        <dbReference type="Pfam" id="PF03372"/>
    </source>
</evidence>
<feature type="transmembrane region" description="Helical" evidence="1">
    <location>
        <begin position="62"/>
        <end position="81"/>
    </location>
</feature>
<dbReference type="EMBL" id="BJXB01000017">
    <property type="protein sequence ID" value="GEM48094.1"/>
    <property type="molecule type" value="Genomic_DNA"/>
</dbReference>
<dbReference type="InterPro" id="IPR051916">
    <property type="entry name" value="GPI-anchor_lipid_remodeler"/>
</dbReference>
<comment type="caution">
    <text evidence="3">The sequence shown here is derived from an EMBL/GenBank/DDBJ whole genome shotgun (WGS) entry which is preliminary data.</text>
</comment>
<gene>
    <name evidence="3" type="ORF">DC3_37290</name>
</gene>
<protein>
    <submittedName>
        <fullName evidence="3">Endonuclease</fullName>
    </submittedName>
</protein>
<feature type="transmembrane region" description="Helical" evidence="1">
    <location>
        <begin position="35"/>
        <end position="55"/>
    </location>
</feature>
<keyword evidence="3" id="KW-0378">Hydrolase</keyword>
<dbReference type="Pfam" id="PF03372">
    <property type="entry name" value="Exo_endo_phos"/>
    <property type="match status" value="1"/>
</dbReference>
<dbReference type="GO" id="GO:0004519">
    <property type="term" value="F:endonuclease activity"/>
    <property type="evidence" value="ECO:0007669"/>
    <property type="project" value="UniProtKB-KW"/>
</dbReference>
<evidence type="ECO:0000313" key="3">
    <source>
        <dbReference type="EMBL" id="GEM48094.1"/>
    </source>
</evidence>
<dbReference type="InterPro" id="IPR036691">
    <property type="entry name" value="Endo/exonu/phosph_ase_sf"/>
</dbReference>
<proteinExistence type="predicted"/>
<dbReference type="InterPro" id="IPR005135">
    <property type="entry name" value="Endo/exonuclease/phosphatase"/>
</dbReference>
<dbReference type="Gene3D" id="3.60.10.10">
    <property type="entry name" value="Endonuclease/exonuclease/phosphatase"/>
    <property type="match status" value="1"/>
</dbReference>
<organism evidence="3 4">
    <name type="scientific">Deinococcus cellulosilyticus (strain DSM 18568 / NBRC 106333 / KACC 11606 / 5516J-15)</name>
    <dbReference type="NCBI Taxonomy" id="1223518"/>
    <lineage>
        <taxon>Bacteria</taxon>
        <taxon>Thermotogati</taxon>
        <taxon>Deinococcota</taxon>
        <taxon>Deinococci</taxon>
        <taxon>Deinococcales</taxon>
        <taxon>Deinococcaceae</taxon>
        <taxon>Deinococcus</taxon>
    </lineage>
</organism>
<dbReference type="PANTHER" id="PTHR14859">
    <property type="entry name" value="CALCOFLUOR WHITE HYPERSENSITIVE PROTEIN PRECURSOR"/>
    <property type="match status" value="1"/>
</dbReference>
<keyword evidence="4" id="KW-1185">Reference proteome</keyword>
<keyword evidence="1" id="KW-0812">Transmembrane</keyword>
<sequence>MRLIFGLFLNALPMLVLWYLHQTRAETHWLFTLLASVPQHVFIVPTVFVIFWSLFKRRWKLLFLQTSPVLVWLFLLMGLQLHQPVSVPPSSLRVMTWNVHGGLAGMEPILNTVKQVKPDLLCLQEARTTGPRLFSLLQQQEGGWEMAQLGELILLSRFPVVQKRRLEFPSSRHTELEATVQIQNAAVRIITVHFDRHRLGPTAWDQRMGRTLHERAHRVSSIRQEGVNVLLESYSKARQQNQHFLACGDFNMPPLGPLYRQLGSHLKDAFAHSGMGFGHTWNASFKVLRIDHIWTSPDITLFRTWVEESTGSDHLPVVTDFQL</sequence>
<dbReference type="Proteomes" id="UP000321306">
    <property type="component" value="Unassembled WGS sequence"/>
</dbReference>
<dbReference type="GO" id="GO:0016020">
    <property type="term" value="C:membrane"/>
    <property type="evidence" value="ECO:0007669"/>
    <property type="project" value="GOC"/>
</dbReference>
<dbReference type="RefSeq" id="WP_146886872.1">
    <property type="nucleotide sequence ID" value="NZ_BJXB01000017.1"/>
</dbReference>
<keyword evidence="3" id="KW-0255">Endonuclease</keyword>
<dbReference type="PANTHER" id="PTHR14859:SF1">
    <property type="entry name" value="PGAP2-INTERACTING PROTEIN"/>
    <property type="match status" value="1"/>
</dbReference>
<keyword evidence="1" id="KW-1133">Transmembrane helix</keyword>
<reference evidence="3 4" key="1">
    <citation type="submission" date="2019-07" db="EMBL/GenBank/DDBJ databases">
        <title>Whole genome shotgun sequence of Deinococcus cellulosilyticus NBRC 106333.</title>
        <authorList>
            <person name="Hosoyama A."/>
            <person name="Uohara A."/>
            <person name="Ohji S."/>
            <person name="Ichikawa N."/>
        </authorList>
    </citation>
    <scope>NUCLEOTIDE SEQUENCE [LARGE SCALE GENOMIC DNA]</scope>
    <source>
        <strain evidence="3 4">NBRC 106333</strain>
    </source>
</reference>
<name>A0A511N5I8_DEIC1</name>
<dbReference type="AlphaFoldDB" id="A0A511N5I8"/>
<evidence type="ECO:0000313" key="4">
    <source>
        <dbReference type="Proteomes" id="UP000321306"/>
    </source>
</evidence>
<keyword evidence="3" id="KW-0540">Nuclease</keyword>
<feature type="domain" description="Endonuclease/exonuclease/phosphatase" evidence="2">
    <location>
        <begin position="95"/>
        <end position="314"/>
    </location>
</feature>
<accession>A0A511N5I8</accession>
<keyword evidence="1" id="KW-0472">Membrane</keyword>
<dbReference type="GO" id="GO:0006506">
    <property type="term" value="P:GPI anchor biosynthetic process"/>
    <property type="evidence" value="ECO:0007669"/>
    <property type="project" value="TreeGrafter"/>
</dbReference>
<evidence type="ECO:0000256" key="1">
    <source>
        <dbReference type="SAM" id="Phobius"/>
    </source>
</evidence>
<dbReference type="OrthoDB" id="9813425at2"/>
<dbReference type="SUPFAM" id="SSF56219">
    <property type="entry name" value="DNase I-like"/>
    <property type="match status" value="1"/>
</dbReference>